<keyword evidence="5" id="KW-1185">Reference proteome</keyword>
<keyword evidence="2 3" id="KW-0472">Membrane</keyword>
<evidence type="ECO:0008006" key="6">
    <source>
        <dbReference type="Google" id="ProtNLM"/>
    </source>
</evidence>
<dbReference type="Proteomes" id="UP001190465">
    <property type="component" value="Chromosome"/>
</dbReference>
<reference evidence="4 5" key="1">
    <citation type="submission" date="2023-08" db="EMBL/GenBank/DDBJ databases">
        <authorList>
            <person name="Folkvardsen B D."/>
            <person name="Norman A."/>
        </authorList>
    </citation>
    <scope>NUCLEOTIDE SEQUENCE [LARGE SCALE GENOMIC DNA]</scope>
    <source>
        <strain evidence="4 5">Mu0053</strain>
    </source>
</reference>
<dbReference type="PANTHER" id="PTHR37042">
    <property type="entry name" value="OUTER MEMBRANE PROTEIN RV1973"/>
    <property type="match status" value="1"/>
</dbReference>
<dbReference type="EMBL" id="OY726397">
    <property type="protein sequence ID" value="CAJ1510090.1"/>
    <property type="molecule type" value="Genomic_DNA"/>
</dbReference>
<evidence type="ECO:0000313" key="4">
    <source>
        <dbReference type="EMBL" id="CAJ1510090.1"/>
    </source>
</evidence>
<feature type="transmembrane region" description="Helical" evidence="3">
    <location>
        <begin position="20"/>
        <end position="45"/>
    </location>
</feature>
<sequence>MPNSDDADDARPDDAADGTISVYGIASAVLAVVAVCAVVLVALIWSGHREQSAELEHRTRVMQAAVDWTNVLINMNAGNVDASLQTLQDGTVGQLNVDFDAAVRPYREVVQTLQSRTAGQIESVAFESLHNDLDREPGSAPPPPALPAEMSARTDTVLVVASSVSENVGGKPQTVRWNLRLGVSEVDDTLLISQLESLR</sequence>
<dbReference type="RefSeq" id="WP_308479730.1">
    <property type="nucleotide sequence ID" value="NZ_OY726397.1"/>
</dbReference>
<organism evidence="4 5">
    <name type="scientific">[Mycobacterium] burgundiense</name>
    <dbReference type="NCBI Taxonomy" id="3064286"/>
    <lineage>
        <taxon>Bacteria</taxon>
        <taxon>Bacillati</taxon>
        <taxon>Actinomycetota</taxon>
        <taxon>Actinomycetes</taxon>
        <taxon>Mycobacteriales</taxon>
        <taxon>Mycobacteriaceae</taxon>
        <taxon>Mycolicibacterium</taxon>
    </lineage>
</organism>
<name>A0ABN9NTF3_9MYCO</name>
<evidence type="ECO:0000256" key="3">
    <source>
        <dbReference type="SAM" id="Phobius"/>
    </source>
</evidence>
<keyword evidence="3" id="KW-0812">Transmembrane</keyword>
<comment type="subcellular location">
    <subcellularLocation>
        <location evidence="1">Membrane</location>
    </subcellularLocation>
</comment>
<evidence type="ECO:0000256" key="2">
    <source>
        <dbReference type="ARBA" id="ARBA00023136"/>
    </source>
</evidence>
<proteinExistence type="predicted"/>
<evidence type="ECO:0000313" key="5">
    <source>
        <dbReference type="Proteomes" id="UP001190465"/>
    </source>
</evidence>
<gene>
    <name evidence="4" type="ORF">MU0053_004437</name>
</gene>
<keyword evidence="3" id="KW-1133">Transmembrane helix</keyword>
<protein>
    <recommendedName>
        <fullName evidence="6">Mammalian cell entry protein</fullName>
    </recommendedName>
</protein>
<evidence type="ECO:0000256" key="1">
    <source>
        <dbReference type="ARBA" id="ARBA00004370"/>
    </source>
</evidence>
<dbReference type="PANTHER" id="PTHR37042:SF4">
    <property type="entry name" value="OUTER MEMBRANE PROTEIN RV1973"/>
    <property type="match status" value="1"/>
</dbReference>
<accession>A0ABN9NTF3</accession>